<feature type="non-terminal residue" evidence="1">
    <location>
        <position position="1"/>
    </location>
</feature>
<dbReference type="EMBL" id="LAZR01028476">
    <property type="protein sequence ID" value="KKL62484.1"/>
    <property type="molecule type" value="Genomic_DNA"/>
</dbReference>
<protein>
    <submittedName>
        <fullName evidence="1">Uncharacterized protein</fullName>
    </submittedName>
</protein>
<comment type="caution">
    <text evidence="1">The sequence shown here is derived from an EMBL/GenBank/DDBJ whole genome shotgun (WGS) entry which is preliminary data.</text>
</comment>
<proteinExistence type="predicted"/>
<evidence type="ECO:0000313" key="1">
    <source>
        <dbReference type="EMBL" id="KKL62484.1"/>
    </source>
</evidence>
<name>A0A0F9DLC9_9ZZZZ</name>
<dbReference type="AlphaFoldDB" id="A0A0F9DLC9"/>
<organism evidence="1">
    <name type="scientific">marine sediment metagenome</name>
    <dbReference type="NCBI Taxonomy" id="412755"/>
    <lineage>
        <taxon>unclassified sequences</taxon>
        <taxon>metagenomes</taxon>
        <taxon>ecological metagenomes</taxon>
    </lineage>
</organism>
<sequence length="211" mass="21934">DIMAGVLTSQGLIVGDSEPIEIGVGGLTGALGADSKLYSDGTVTILQIESPTGLSADFTNPKLGFTYFDIDKATPSLLYVPLITSPRGTLPDVIGVSHTLIAYDKAEVVGGAFHVAKPGDPQTVGVFLYDSGTDTIILGDPVGGLDFRLAATGGDVKIEADTFTIDATAYLKEHAAADTDKAGYGQLWTKDNAGTTELWFTDDSGTDTKIV</sequence>
<accession>A0A0F9DLC9</accession>
<reference evidence="1" key="1">
    <citation type="journal article" date="2015" name="Nature">
        <title>Complex archaea that bridge the gap between prokaryotes and eukaryotes.</title>
        <authorList>
            <person name="Spang A."/>
            <person name="Saw J.H."/>
            <person name="Jorgensen S.L."/>
            <person name="Zaremba-Niedzwiedzka K."/>
            <person name="Martijn J."/>
            <person name="Lind A.E."/>
            <person name="van Eijk R."/>
            <person name="Schleper C."/>
            <person name="Guy L."/>
            <person name="Ettema T.J."/>
        </authorList>
    </citation>
    <scope>NUCLEOTIDE SEQUENCE</scope>
</reference>
<gene>
    <name evidence="1" type="ORF">LCGC14_2184750</name>
</gene>